<evidence type="ECO:0000256" key="5">
    <source>
        <dbReference type="SAM" id="MobiDB-lite"/>
    </source>
</evidence>
<evidence type="ECO:0000256" key="3">
    <source>
        <dbReference type="ARBA" id="ARBA00022989"/>
    </source>
</evidence>
<dbReference type="EMBL" id="CAJFDH010000006">
    <property type="protein sequence ID" value="CAD5227822.1"/>
    <property type="molecule type" value="Genomic_DNA"/>
</dbReference>
<accession>A0A811LL36</accession>
<feature type="transmembrane region" description="Helical" evidence="6">
    <location>
        <begin position="472"/>
        <end position="497"/>
    </location>
</feature>
<comment type="subcellular location">
    <subcellularLocation>
        <location evidence="1">Membrane</location>
        <topology evidence="1">Multi-pass membrane protein</topology>
    </subcellularLocation>
</comment>
<evidence type="ECO:0008006" key="9">
    <source>
        <dbReference type="Google" id="ProtNLM"/>
    </source>
</evidence>
<feature type="transmembrane region" description="Helical" evidence="6">
    <location>
        <begin position="235"/>
        <end position="255"/>
    </location>
</feature>
<keyword evidence="8" id="KW-1185">Reference proteome</keyword>
<organism evidence="7 8">
    <name type="scientific">Bursaphelenchus okinawaensis</name>
    <dbReference type="NCBI Taxonomy" id="465554"/>
    <lineage>
        <taxon>Eukaryota</taxon>
        <taxon>Metazoa</taxon>
        <taxon>Ecdysozoa</taxon>
        <taxon>Nematoda</taxon>
        <taxon>Chromadorea</taxon>
        <taxon>Rhabditida</taxon>
        <taxon>Tylenchina</taxon>
        <taxon>Tylenchomorpha</taxon>
        <taxon>Aphelenchoidea</taxon>
        <taxon>Aphelenchoididae</taxon>
        <taxon>Bursaphelenchus</taxon>
    </lineage>
</organism>
<dbReference type="EMBL" id="CAJFCW020000006">
    <property type="protein sequence ID" value="CAG9123691.1"/>
    <property type="molecule type" value="Genomic_DNA"/>
</dbReference>
<evidence type="ECO:0000256" key="1">
    <source>
        <dbReference type="ARBA" id="ARBA00004141"/>
    </source>
</evidence>
<evidence type="ECO:0000313" key="8">
    <source>
        <dbReference type="Proteomes" id="UP000614601"/>
    </source>
</evidence>
<feature type="transmembrane region" description="Helical" evidence="6">
    <location>
        <begin position="208"/>
        <end position="229"/>
    </location>
</feature>
<dbReference type="Proteomes" id="UP000783686">
    <property type="component" value="Unassembled WGS sequence"/>
</dbReference>
<keyword evidence="4 6" id="KW-0472">Membrane</keyword>
<feature type="transmembrane region" description="Helical" evidence="6">
    <location>
        <begin position="382"/>
        <end position="405"/>
    </location>
</feature>
<dbReference type="SUPFAM" id="SSF103473">
    <property type="entry name" value="MFS general substrate transporter"/>
    <property type="match status" value="1"/>
</dbReference>
<evidence type="ECO:0000256" key="6">
    <source>
        <dbReference type="SAM" id="Phobius"/>
    </source>
</evidence>
<dbReference type="PANTHER" id="PTHR24064">
    <property type="entry name" value="SOLUTE CARRIER FAMILY 22 MEMBER"/>
    <property type="match status" value="1"/>
</dbReference>
<reference evidence="7" key="1">
    <citation type="submission" date="2020-09" db="EMBL/GenBank/DDBJ databases">
        <authorList>
            <person name="Kikuchi T."/>
        </authorList>
    </citation>
    <scope>NUCLEOTIDE SEQUENCE</scope>
    <source>
        <strain evidence="7">SH1</strain>
    </source>
</reference>
<protein>
    <recommendedName>
        <fullName evidence="9">MFS domain-containing protein</fullName>
    </recommendedName>
</protein>
<feature type="region of interest" description="Disordered" evidence="5">
    <location>
        <begin position="1"/>
        <end position="26"/>
    </location>
</feature>
<name>A0A811LL36_9BILA</name>
<dbReference type="GO" id="GO:0022857">
    <property type="term" value="F:transmembrane transporter activity"/>
    <property type="evidence" value="ECO:0007669"/>
    <property type="project" value="InterPro"/>
</dbReference>
<feature type="transmembrane region" description="Helical" evidence="6">
    <location>
        <begin position="350"/>
        <end position="370"/>
    </location>
</feature>
<evidence type="ECO:0000256" key="4">
    <source>
        <dbReference type="ARBA" id="ARBA00023136"/>
    </source>
</evidence>
<feature type="transmembrane region" description="Helical" evidence="6">
    <location>
        <begin position="172"/>
        <end position="196"/>
    </location>
</feature>
<comment type="caution">
    <text evidence="7">The sequence shown here is derived from an EMBL/GenBank/DDBJ whole genome shotgun (WGS) entry which is preliminary data.</text>
</comment>
<dbReference type="Proteomes" id="UP000614601">
    <property type="component" value="Unassembled WGS sequence"/>
</dbReference>
<keyword evidence="2 6" id="KW-0812">Transmembrane</keyword>
<feature type="compositionally biased region" description="Low complexity" evidence="5">
    <location>
        <begin position="1"/>
        <end position="19"/>
    </location>
</feature>
<dbReference type="OrthoDB" id="3936150at2759"/>
<evidence type="ECO:0000313" key="7">
    <source>
        <dbReference type="EMBL" id="CAD5227822.1"/>
    </source>
</evidence>
<keyword evidence="3 6" id="KW-1133">Transmembrane helix</keyword>
<evidence type="ECO:0000256" key="2">
    <source>
        <dbReference type="ARBA" id="ARBA00022692"/>
    </source>
</evidence>
<gene>
    <name evidence="7" type="ORF">BOKJ2_LOCUS12365</name>
</gene>
<dbReference type="Pfam" id="PF00083">
    <property type="entry name" value="Sugar_tr"/>
    <property type="match status" value="1"/>
</dbReference>
<feature type="transmembrane region" description="Helical" evidence="6">
    <location>
        <begin position="322"/>
        <end position="344"/>
    </location>
</feature>
<feature type="transmembrane region" description="Helical" evidence="6">
    <location>
        <begin position="411"/>
        <end position="431"/>
    </location>
</feature>
<feature type="transmembrane region" description="Helical" evidence="6">
    <location>
        <begin position="150"/>
        <end position="166"/>
    </location>
</feature>
<dbReference type="AlphaFoldDB" id="A0A811LL36"/>
<proteinExistence type="predicted"/>
<dbReference type="InterPro" id="IPR036259">
    <property type="entry name" value="MFS_trans_sf"/>
</dbReference>
<dbReference type="Gene3D" id="1.20.1250.20">
    <property type="entry name" value="MFS general substrate transporter like domains"/>
    <property type="match status" value="1"/>
</dbReference>
<dbReference type="GO" id="GO:0016020">
    <property type="term" value="C:membrane"/>
    <property type="evidence" value="ECO:0007669"/>
    <property type="project" value="UniProtKB-SubCell"/>
</dbReference>
<sequence length="517" mass="57895">MQSPGSCSTDSSDSNKSTDALQTNKKSNENQSFEKVFDVIKHYGRYQVFTFVLVQYIMLNSAGNYLFISFATLKPECEIEEVNQIPDVCAKISLCPLNRTRSPFYSLYQDDSFVCPNSYLPNNMQTLQAIGSGVGALLGGHLADGVGRKWVTNSGAFLMTLFGFVAGFAPNATWLCVTMFGMGLAYGILIDALMTLTTEQVGPKYRIIQTLAFQWTISMQLAACIAWLVRDWRKYLLVINGVCSPVLLIMYFFWVESPRWLIQKRRYDEAAKALNRIGWWNGSKEIFDQQKLVDMKIKAEKREQIYSFTDLFTHKKLCSYSIVMIFSALTVELCGGVIIFDIQILAGDPFLNIVLYGVLRLWTPFFVVFIETHSNSVGRRSLFLYSQAFSITCYALVIVLGLFPALYFSKILRTVLAMGGAMVNSSIFFTAYKQYSMELYPTLMRAIAVGTFGVVERIGGGLAPQLVSLNSFVWTDAALVVATVIMACSWLAGLAILPETKNIDIPDVVEEEKKIDA</sequence>
<dbReference type="InterPro" id="IPR005828">
    <property type="entry name" value="MFS_sugar_transport-like"/>
</dbReference>